<name>A0ABV0SX63_9TELE</name>
<sequence>MTYLSKISERKGSGEGVMCAAVTSNVLTAKQKQRKKASLGSDTQIYKYTHQCTNIYVQKAKIHSIRHEKLSACLLAQKKERKSHLTDIFNLRQTMTLWPPVMLNWRAHCGKASQG</sequence>
<evidence type="ECO:0000313" key="2">
    <source>
        <dbReference type="Proteomes" id="UP001482620"/>
    </source>
</evidence>
<comment type="caution">
    <text evidence="1">The sequence shown here is derived from an EMBL/GenBank/DDBJ whole genome shotgun (WGS) entry which is preliminary data.</text>
</comment>
<dbReference type="Proteomes" id="UP001482620">
    <property type="component" value="Unassembled WGS sequence"/>
</dbReference>
<gene>
    <name evidence="1" type="ORF">ILYODFUR_005969</name>
</gene>
<protein>
    <submittedName>
        <fullName evidence="1">Uncharacterized protein</fullName>
    </submittedName>
</protein>
<organism evidence="1 2">
    <name type="scientific">Ilyodon furcidens</name>
    <name type="common">goldbreast splitfin</name>
    <dbReference type="NCBI Taxonomy" id="33524"/>
    <lineage>
        <taxon>Eukaryota</taxon>
        <taxon>Metazoa</taxon>
        <taxon>Chordata</taxon>
        <taxon>Craniata</taxon>
        <taxon>Vertebrata</taxon>
        <taxon>Euteleostomi</taxon>
        <taxon>Actinopterygii</taxon>
        <taxon>Neopterygii</taxon>
        <taxon>Teleostei</taxon>
        <taxon>Neoteleostei</taxon>
        <taxon>Acanthomorphata</taxon>
        <taxon>Ovalentaria</taxon>
        <taxon>Atherinomorphae</taxon>
        <taxon>Cyprinodontiformes</taxon>
        <taxon>Goodeidae</taxon>
        <taxon>Ilyodon</taxon>
    </lineage>
</organism>
<accession>A0ABV0SX63</accession>
<reference evidence="1 2" key="1">
    <citation type="submission" date="2021-06" db="EMBL/GenBank/DDBJ databases">
        <authorList>
            <person name="Palmer J.M."/>
        </authorList>
    </citation>
    <scope>NUCLEOTIDE SEQUENCE [LARGE SCALE GENOMIC DNA]</scope>
    <source>
        <strain evidence="2">if_2019</strain>
        <tissue evidence="1">Muscle</tissue>
    </source>
</reference>
<keyword evidence="2" id="KW-1185">Reference proteome</keyword>
<dbReference type="EMBL" id="JAHRIQ010011944">
    <property type="protein sequence ID" value="MEQ2224293.1"/>
    <property type="molecule type" value="Genomic_DNA"/>
</dbReference>
<evidence type="ECO:0000313" key="1">
    <source>
        <dbReference type="EMBL" id="MEQ2224293.1"/>
    </source>
</evidence>
<proteinExistence type="predicted"/>